<dbReference type="GO" id="GO:0006508">
    <property type="term" value="P:proteolysis"/>
    <property type="evidence" value="ECO:0007669"/>
    <property type="project" value="UniProtKB-KW"/>
</dbReference>
<feature type="binding site" evidence="9">
    <location>
        <position position="402"/>
    </location>
    <ligand>
        <name>a divalent metal cation</name>
        <dbReference type="ChEBI" id="CHEBI:60240"/>
        <label>1</label>
    </ligand>
</feature>
<keyword evidence="8 9" id="KW-0378">Hydrolase</keyword>
<dbReference type="Gene3D" id="1.10.10.10">
    <property type="entry name" value="Winged helix-like DNA-binding domain superfamily/Winged helix DNA-binding domain"/>
    <property type="match status" value="1"/>
</dbReference>
<keyword evidence="5 9" id="KW-0963">Cytoplasm</keyword>
<feature type="compositionally biased region" description="Acidic residues" evidence="11">
    <location>
        <begin position="19"/>
        <end position="29"/>
    </location>
</feature>
<dbReference type="InterPro" id="IPR036388">
    <property type="entry name" value="WH-like_DNA-bd_sf"/>
</dbReference>
<dbReference type="AlphaFoldDB" id="A0A8K0UM17"/>
<evidence type="ECO:0000256" key="4">
    <source>
        <dbReference type="ARBA" id="ARBA00022438"/>
    </source>
</evidence>
<evidence type="ECO:0000256" key="7">
    <source>
        <dbReference type="ARBA" id="ARBA00022723"/>
    </source>
</evidence>
<dbReference type="SUPFAM" id="SSF46785">
    <property type="entry name" value="Winged helix' DNA-binding domain"/>
    <property type="match status" value="1"/>
</dbReference>
<reference evidence="13" key="1">
    <citation type="journal article" date="2021" name="New Phytol.">
        <title>Evolutionary innovations through gain and loss of genes in the ectomycorrhizal Boletales.</title>
        <authorList>
            <person name="Wu G."/>
            <person name="Miyauchi S."/>
            <person name="Morin E."/>
            <person name="Kuo A."/>
            <person name="Drula E."/>
            <person name="Varga T."/>
            <person name="Kohler A."/>
            <person name="Feng B."/>
            <person name="Cao Y."/>
            <person name="Lipzen A."/>
            <person name="Daum C."/>
            <person name="Hundley H."/>
            <person name="Pangilinan J."/>
            <person name="Johnson J."/>
            <person name="Barry K."/>
            <person name="LaButti K."/>
            <person name="Ng V."/>
            <person name="Ahrendt S."/>
            <person name="Min B."/>
            <person name="Choi I.G."/>
            <person name="Park H."/>
            <person name="Plett J.M."/>
            <person name="Magnuson J."/>
            <person name="Spatafora J.W."/>
            <person name="Nagy L.G."/>
            <person name="Henrissat B."/>
            <person name="Grigoriev I.V."/>
            <person name="Yang Z.L."/>
            <person name="Xu J."/>
            <person name="Martin F.M."/>
        </authorList>
    </citation>
    <scope>NUCLEOTIDE SEQUENCE</scope>
    <source>
        <strain evidence="13">KKN 215</strain>
    </source>
</reference>
<dbReference type="InterPro" id="IPR000994">
    <property type="entry name" value="Pept_M24"/>
</dbReference>
<feature type="binding site" evidence="9">
    <location>
        <position position="174"/>
    </location>
    <ligand>
        <name>substrate</name>
    </ligand>
</feature>
<evidence type="ECO:0000259" key="12">
    <source>
        <dbReference type="Pfam" id="PF00557"/>
    </source>
</evidence>
<evidence type="ECO:0000256" key="3">
    <source>
        <dbReference type="ARBA" id="ARBA00001954"/>
    </source>
</evidence>
<feature type="compositionally biased region" description="Basic and acidic residues" evidence="11">
    <location>
        <begin position="1"/>
        <end position="18"/>
    </location>
</feature>
<keyword evidence="14" id="KW-1185">Reference proteome</keyword>
<feature type="domain" description="Peptidase M24" evidence="12">
    <location>
        <begin position="111"/>
        <end position="308"/>
    </location>
</feature>
<dbReference type="GO" id="GO:0046872">
    <property type="term" value="F:metal ion binding"/>
    <property type="evidence" value="ECO:0007669"/>
    <property type="project" value="UniProtKB-UniRule"/>
</dbReference>
<dbReference type="Pfam" id="PF00557">
    <property type="entry name" value="Peptidase_M24"/>
    <property type="match status" value="1"/>
</dbReference>
<comment type="similarity">
    <text evidence="9">Belongs to the peptidase M24A family. Methionine aminopeptidase eukaryotic type 2 subfamily.</text>
</comment>
<feature type="binding site" evidence="9">
    <location>
        <position position="274"/>
    </location>
    <ligand>
        <name>a divalent metal cation</name>
        <dbReference type="ChEBI" id="CHEBI:60240"/>
        <label>2</label>
        <note>catalytic</note>
    </ligand>
</feature>
<dbReference type="GO" id="GO:0070006">
    <property type="term" value="F:metalloaminopeptidase activity"/>
    <property type="evidence" value="ECO:0007669"/>
    <property type="project" value="UniProtKB-UniRule"/>
</dbReference>
<keyword evidence="6 9" id="KW-0645">Protease</keyword>
<evidence type="ECO:0000256" key="1">
    <source>
        <dbReference type="ARBA" id="ARBA00000294"/>
    </source>
</evidence>
<dbReference type="GO" id="GO:0005737">
    <property type="term" value="C:cytoplasm"/>
    <property type="evidence" value="ECO:0007669"/>
    <property type="project" value="UniProtKB-SubCell"/>
</dbReference>
<evidence type="ECO:0000256" key="6">
    <source>
        <dbReference type="ARBA" id="ARBA00022670"/>
    </source>
</evidence>
<organism evidence="13 14">
    <name type="scientific">Cristinia sonorae</name>
    <dbReference type="NCBI Taxonomy" id="1940300"/>
    <lineage>
        <taxon>Eukaryota</taxon>
        <taxon>Fungi</taxon>
        <taxon>Dikarya</taxon>
        <taxon>Basidiomycota</taxon>
        <taxon>Agaricomycotina</taxon>
        <taxon>Agaricomycetes</taxon>
        <taxon>Agaricomycetidae</taxon>
        <taxon>Agaricales</taxon>
        <taxon>Pleurotineae</taxon>
        <taxon>Stephanosporaceae</taxon>
        <taxon>Cristinia</taxon>
    </lineage>
</organism>
<comment type="cofactor">
    <cofactor evidence="2">
        <name>Mn(2+)</name>
        <dbReference type="ChEBI" id="CHEBI:29035"/>
    </cofactor>
</comment>
<evidence type="ECO:0000256" key="10">
    <source>
        <dbReference type="RuleBase" id="RU003653"/>
    </source>
</evidence>
<dbReference type="OrthoDB" id="7848262at2759"/>
<dbReference type="NCBIfam" id="TIGR00501">
    <property type="entry name" value="met_pdase_II"/>
    <property type="match status" value="1"/>
</dbReference>
<dbReference type="InterPro" id="IPR002468">
    <property type="entry name" value="Pept_M24A_MAP2"/>
</dbReference>
<feature type="binding site" evidence="9">
    <location>
        <position position="282"/>
    </location>
    <ligand>
        <name>substrate</name>
    </ligand>
</feature>
<dbReference type="PANTHER" id="PTHR45777:SF2">
    <property type="entry name" value="METHIONINE AMINOPEPTIDASE 2"/>
    <property type="match status" value="1"/>
</dbReference>
<dbReference type="GO" id="GO:0004239">
    <property type="term" value="F:initiator methionyl aminopeptidase activity"/>
    <property type="evidence" value="ECO:0007669"/>
    <property type="project" value="UniProtKB-UniRule"/>
</dbReference>
<comment type="subcellular location">
    <subcellularLocation>
        <location evidence="9">Cytoplasm</location>
    </subcellularLocation>
</comment>
<dbReference type="SUPFAM" id="SSF55920">
    <property type="entry name" value="Creatinase/aminopeptidase"/>
    <property type="match status" value="1"/>
</dbReference>
<dbReference type="EMBL" id="JAEVFJ010000018">
    <property type="protein sequence ID" value="KAH8099833.1"/>
    <property type="molecule type" value="Genomic_DNA"/>
</dbReference>
<evidence type="ECO:0000256" key="9">
    <source>
        <dbReference type="HAMAP-Rule" id="MF_03175"/>
    </source>
</evidence>
<evidence type="ECO:0000256" key="2">
    <source>
        <dbReference type="ARBA" id="ARBA00001936"/>
    </source>
</evidence>
<dbReference type="EC" id="3.4.11.18" evidence="9"/>
<dbReference type="Proteomes" id="UP000813824">
    <property type="component" value="Unassembled WGS sequence"/>
</dbReference>
<comment type="catalytic activity">
    <reaction evidence="1 9 10">
        <text>Release of N-terminal amino acids, preferentially methionine, from peptides and arylamides.</text>
        <dbReference type="EC" id="3.4.11.18"/>
    </reaction>
</comment>
<evidence type="ECO:0000256" key="5">
    <source>
        <dbReference type="ARBA" id="ARBA00022490"/>
    </source>
</evidence>
<evidence type="ECO:0000313" key="14">
    <source>
        <dbReference type="Proteomes" id="UP000813824"/>
    </source>
</evidence>
<comment type="caution">
    <text evidence="13">The sequence shown here is derived from an EMBL/GenBank/DDBJ whole genome shotgun (WGS) entry which is preliminary data.</text>
</comment>
<dbReference type="Gene3D" id="3.90.230.10">
    <property type="entry name" value="Creatinase/methionine aminopeptidase superfamily"/>
    <property type="match status" value="1"/>
</dbReference>
<comment type="cofactor">
    <cofactor evidence="3">
        <name>Fe(2+)</name>
        <dbReference type="ChEBI" id="CHEBI:29033"/>
    </cofactor>
</comment>
<feature type="binding site" evidence="9">
    <location>
        <position position="194"/>
    </location>
    <ligand>
        <name>a divalent metal cation</name>
        <dbReference type="ChEBI" id="CHEBI:60240"/>
        <label>1</label>
    </ligand>
</feature>
<protein>
    <recommendedName>
        <fullName evidence="9">Methionine aminopeptidase 2</fullName>
        <shortName evidence="9">MAP 2</shortName>
        <shortName evidence="9">MetAP 2</shortName>
        <ecNumber evidence="9">3.4.11.18</ecNumber>
    </recommendedName>
    <alternativeName>
        <fullName evidence="9">Peptidase M</fullName>
    </alternativeName>
</protein>
<name>A0A8K0UM17_9AGAR</name>
<evidence type="ECO:0000256" key="8">
    <source>
        <dbReference type="ARBA" id="ARBA00022801"/>
    </source>
</evidence>
<comment type="cofactor">
    <cofactor evidence="9">
        <name>Co(2+)</name>
        <dbReference type="ChEBI" id="CHEBI:48828"/>
    </cofactor>
    <cofactor evidence="9">
        <name>Zn(2+)</name>
        <dbReference type="ChEBI" id="CHEBI:29105"/>
    </cofactor>
    <cofactor evidence="9">
        <name>Mn(2+)</name>
        <dbReference type="ChEBI" id="CHEBI:29035"/>
    </cofactor>
    <cofactor evidence="9">
        <name>Fe(2+)</name>
        <dbReference type="ChEBI" id="CHEBI:29033"/>
    </cofactor>
    <text evidence="9">Binds 2 divalent metal cations per subunit. Has a high-affinity and a low affinity metal-binding site. The true nature of the physiological cofactor is under debate. The enzyme is active with cobalt, zinc, manganese or divalent iron ions. Most likely, methionine aminopeptidases function as mononuclear Fe(2+)-metalloproteases under physiological conditions, and the catalytically relevant metal-binding site has been assigned to the histidine-containing high-affinity site.</text>
</comment>
<dbReference type="PANTHER" id="PTHR45777">
    <property type="entry name" value="METHIONINE AMINOPEPTIDASE 2"/>
    <property type="match status" value="1"/>
</dbReference>
<dbReference type="InterPro" id="IPR036005">
    <property type="entry name" value="Creatinase/aminopeptidase-like"/>
</dbReference>
<dbReference type="PRINTS" id="PR00599">
    <property type="entry name" value="MAPEPTIDASE"/>
</dbReference>
<proteinExistence type="inferred from homology"/>
<dbReference type="InterPro" id="IPR050247">
    <property type="entry name" value="Met_Aminopeptidase_Type2"/>
</dbReference>
<feature type="binding site" evidence="9">
    <location>
        <position position="205"/>
    </location>
    <ligand>
        <name>a divalent metal cation</name>
        <dbReference type="ChEBI" id="CHEBI:60240"/>
        <label>1</label>
    </ligand>
</feature>
<keyword evidence="4 9" id="KW-0031">Aminopeptidase</keyword>
<evidence type="ECO:0000313" key="13">
    <source>
        <dbReference type="EMBL" id="KAH8099833.1"/>
    </source>
</evidence>
<feature type="region of interest" description="Disordered" evidence="11">
    <location>
        <begin position="1"/>
        <end position="70"/>
    </location>
</feature>
<dbReference type="InterPro" id="IPR036390">
    <property type="entry name" value="WH_DNA-bd_sf"/>
</dbReference>
<evidence type="ECO:0000256" key="11">
    <source>
        <dbReference type="SAM" id="MobiDB-lite"/>
    </source>
</evidence>
<feature type="binding site" evidence="9">
    <location>
        <position position="205"/>
    </location>
    <ligand>
        <name>a divalent metal cation</name>
        <dbReference type="ChEBI" id="CHEBI:60240"/>
        <label>2</label>
        <note>catalytic</note>
    </ligand>
</feature>
<gene>
    <name evidence="13" type="ORF">BXZ70DRAFT_1008812</name>
</gene>
<sequence length="421" mass="46969">MIELVKPKIEEKPPKQAEEYAESDDEAVEDVAGGAADGEQKKKKKKKKPKKKKPVQSDPPRVGLSKLFPSGVYPEGEIQEYANDNVWRTTSEEKRYEDKLAMEDPETTYANIRKAAEVHRQVRQHARRYIRPGMSLTNIANEIEDSVRALVEENGMDAGIGFPTGLNINHCAAHFSPNAGDKTILQQSDVLKVDIGVQVKGRICDSAFTLNWEPTYDKLLEAVKAATDTGVREAGIDVRLGELGGYIQETMESYEVEVDGKILPVKPISNLCGHTIHLYSIHGNKSVPLVRTNDMTKMEEGEYFAIETFGSTGRGRTIESGDCSHYAKVANAPQVPLKYTTAKHILNTINKSFGTLPFCRRYLDRLGESGYLLGLNHLVQQGIVQEYPPLYEARGVMTAQFEHTILLRPNCKEVVSRGDDY</sequence>
<feature type="binding site" evidence="9">
    <location>
        <position position="402"/>
    </location>
    <ligand>
        <name>a divalent metal cation</name>
        <dbReference type="ChEBI" id="CHEBI:60240"/>
        <label>2</label>
        <note>catalytic</note>
    </ligand>
</feature>
<comment type="function">
    <text evidence="9 10">Cotranslationally removes the N-terminal methionine from nascent proteins. The N-terminal methionine is often cleaved when the second residue in the primary sequence is small and uncharged (Met-Ala-, Cys, Gly, Pro, Ser, Thr, or Val).</text>
</comment>
<dbReference type="CDD" id="cd01088">
    <property type="entry name" value="MetAP2"/>
    <property type="match status" value="1"/>
</dbReference>
<feature type="compositionally biased region" description="Basic residues" evidence="11">
    <location>
        <begin position="41"/>
        <end position="54"/>
    </location>
</feature>
<dbReference type="HAMAP" id="MF_03175">
    <property type="entry name" value="MetAP_2_euk"/>
    <property type="match status" value="1"/>
</dbReference>
<accession>A0A8K0UM17</accession>
<dbReference type="InterPro" id="IPR001714">
    <property type="entry name" value="Pept_M24_MAP"/>
</dbReference>
<keyword evidence="7 9" id="KW-0479">Metal-binding</keyword>
<feature type="binding site" evidence="9">
    <location>
        <position position="307"/>
    </location>
    <ligand>
        <name>a divalent metal cation</name>
        <dbReference type="ChEBI" id="CHEBI:60240"/>
        <label>2</label>
        <note>catalytic</note>
    </ligand>
</feature>